<dbReference type="GO" id="GO:0000981">
    <property type="term" value="F:DNA-binding transcription factor activity, RNA polymerase II-specific"/>
    <property type="evidence" value="ECO:0007669"/>
    <property type="project" value="InterPro"/>
</dbReference>
<dbReference type="PROSITE" id="PS50071">
    <property type="entry name" value="HOMEOBOX_2"/>
    <property type="match status" value="1"/>
</dbReference>
<dbReference type="GO" id="GO:0005634">
    <property type="term" value="C:nucleus"/>
    <property type="evidence" value="ECO:0007669"/>
    <property type="project" value="UniProtKB-SubCell"/>
</dbReference>
<evidence type="ECO:0000256" key="7">
    <source>
        <dbReference type="RuleBase" id="RU000682"/>
    </source>
</evidence>
<gene>
    <name evidence="10" type="ORF">FSP39_020977</name>
</gene>
<keyword evidence="11" id="KW-1185">Reference proteome</keyword>
<organism evidence="10 11">
    <name type="scientific">Pinctada imbricata</name>
    <name type="common">Atlantic pearl-oyster</name>
    <name type="synonym">Pinctada martensii</name>
    <dbReference type="NCBI Taxonomy" id="66713"/>
    <lineage>
        <taxon>Eukaryota</taxon>
        <taxon>Metazoa</taxon>
        <taxon>Spiralia</taxon>
        <taxon>Lophotrochozoa</taxon>
        <taxon>Mollusca</taxon>
        <taxon>Bivalvia</taxon>
        <taxon>Autobranchia</taxon>
        <taxon>Pteriomorphia</taxon>
        <taxon>Pterioida</taxon>
        <taxon>Pterioidea</taxon>
        <taxon>Pteriidae</taxon>
        <taxon>Pinctada</taxon>
    </lineage>
</organism>
<sequence length="525" mass="60806">MASSDRGKRLSVETRKFILARKSDGLSVQRIKSELKKCLLIDVSRQTIYNIVSHGSLVRRRSTNGGNATKIRPVHMRFLNIWLSKNNELTSKDIVDKLRSTFGVGISHGYARIIRRKLGWMKSTGKYCQLISNKNKAARKAWCCDAWHRRDTFEDVIFCDESSIEMNSNGRLFFHRERSAGFSKTTTKRSKPKHSYKVNVWAGISYRGRTPICIFTGIMDSVIFQQILQDNLLPFVQREFIDGFRLYQDNDSKHNSRSTQEWMRQVGILDTVMKTPASSPDLNPIENVWASLKLHLQTKVKPKRKEDLVRGIQEFWKSLTPESCRKYIEHIHKVIPHVILNNDNGNCSQASSPNGDNDSDKVKSENNTTECSLIKQRSRRKPRVLFSQAQVYELERRFKNQRYLSAPEREQLANMLKLTSTQVKIWFQNRRYKCKRQRQDKSLELSAMQPPRRVAVPVLVRDGKPCMSQNVTPSYSAPYNVNPFAYSTQSYNSMGNHMSPVAQMNQIQQNSYMANSQINHAIRTW</sequence>
<feature type="DNA-binding region" description="Homeobox" evidence="6">
    <location>
        <begin position="379"/>
        <end position="438"/>
    </location>
</feature>
<dbReference type="InterPro" id="IPR036397">
    <property type="entry name" value="RNaseH_sf"/>
</dbReference>
<evidence type="ECO:0000256" key="1">
    <source>
        <dbReference type="ARBA" id="ARBA00004123"/>
    </source>
</evidence>
<proteinExistence type="inferred from homology"/>
<comment type="caution">
    <text evidence="10">The sequence shown here is derived from an EMBL/GenBank/DDBJ whole genome shotgun (WGS) entry which is preliminary data.</text>
</comment>
<dbReference type="InterPro" id="IPR009057">
    <property type="entry name" value="Homeodomain-like_sf"/>
</dbReference>
<keyword evidence="4 6" id="KW-0371">Homeobox</keyword>
<dbReference type="SMART" id="SM00389">
    <property type="entry name" value="HOX"/>
    <property type="match status" value="1"/>
</dbReference>
<dbReference type="Gene3D" id="1.10.10.60">
    <property type="entry name" value="Homeodomain-like"/>
    <property type="match status" value="1"/>
</dbReference>
<dbReference type="PRINTS" id="PR00024">
    <property type="entry name" value="HOMEOBOX"/>
</dbReference>
<evidence type="ECO:0000313" key="10">
    <source>
        <dbReference type="EMBL" id="KAK3100496.1"/>
    </source>
</evidence>
<dbReference type="SUPFAM" id="SSF46689">
    <property type="entry name" value="Homeodomain-like"/>
    <property type="match status" value="2"/>
</dbReference>
<evidence type="ECO:0000259" key="9">
    <source>
        <dbReference type="PROSITE" id="PS50071"/>
    </source>
</evidence>
<dbReference type="EMBL" id="VSWD01000006">
    <property type="protein sequence ID" value="KAK3100496.1"/>
    <property type="molecule type" value="Genomic_DNA"/>
</dbReference>
<evidence type="ECO:0000256" key="4">
    <source>
        <dbReference type="ARBA" id="ARBA00023155"/>
    </source>
</evidence>
<dbReference type="AlphaFoldDB" id="A0AA88Y8C0"/>
<evidence type="ECO:0000256" key="5">
    <source>
        <dbReference type="ARBA" id="ARBA00023242"/>
    </source>
</evidence>
<dbReference type="PROSITE" id="PS00027">
    <property type="entry name" value="HOMEOBOX_1"/>
    <property type="match status" value="1"/>
</dbReference>
<evidence type="ECO:0000256" key="2">
    <source>
        <dbReference type="ARBA" id="ARBA00005661"/>
    </source>
</evidence>
<dbReference type="PANTHER" id="PTHR24340:SF111">
    <property type="entry name" value="HOMEOBOX DOMAIN-CONTAINING PROTEIN"/>
    <property type="match status" value="1"/>
</dbReference>
<dbReference type="InterPro" id="IPR050394">
    <property type="entry name" value="Homeobox_NK-like"/>
</dbReference>
<comment type="similarity">
    <text evidence="2">Belongs to the NK-2 homeobox family.</text>
</comment>
<dbReference type="Proteomes" id="UP001186944">
    <property type="component" value="Unassembled WGS sequence"/>
</dbReference>
<dbReference type="GO" id="GO:0030154">
    <property type="term" value="P:cell differentiation"/>
    <property type="evidence" value="ECO:0007669"/>
    <property type="project" value="TreeGrafter"/>
</dbReference>
<dbReference type="Pfam" id="PF00046">
    <property type="entry name" value="Homeodomain"/>
    <property type="match status" value="1"/>
</dbReference>
<dbReference type="InterPro" id="IPR038717">
    <property type="entry name" value="Tc1-like_DDE_dom"/>
</dbReference>
<evidence type="ECO:0000256" key="3">
    <source>
        <dbReference type="ARBA" id="ARBA00023125"/>
    </source>
</evidence>
<keyword evidence="5 6" id="KW-0539">Nucleus</keyword>
<keyword evidence="3 6" id="KW-0238">DNA-binding</keyword>
<dbReference type="InterPro" id="IPR017970">
    <property type="entry name" value="Homeobox_CS"/>
</dbReference>
<evidence type="ECO:0000256" key="6">
    <source>
        <dbReference type="PROSITE-ProRule" id="PRU00108"/>
    </source>
</evidence>
<evidence type="ECO:0000313" key="11">
    <source>
        <dbReference type="Proteomes" id="UP001186944"/>
    </source>
</evidence>
<comment type="subcellular location">
    <subcellularLocation>
        <location evidence="1 6 7">Nucleus</location>
    </subcellularLocation>
</comment>
<dbReference type="Pfam" id="PF13358">
    <property type="entry name" value="DDE_3"/>
    <property type="match status" value="1"/>
</dbReference>
<feature type="domain" description="Homeobox" evidence="9">
    <location>
        <begin position="377"/>
        <end position="437"/>
    </location>
</feature>
<dbReference type="InterPro" id="IPR020479">
    <property type="entry name" value="HD_metazoa"/>
</dbReference>
<name>A0AA88Y8C0_PINIB</name>
<dbReference type="FunFam" id="1.10.10.60:FF:000078">
    <property type="entry name" value="NK2 homeobox 3"/>
    <property type="match status" value="1"/>
</dbReference>
<evidence type="ECO:0000256" key="8">
    <source>
        <dbReference type="SAM" id="MobiDB-lite"/>
    </source>
</evidence>
<feature type="region of interest" description="Disordered" evidence="8">
    <location>
        <begin position="349"/>
        <end position="369"/>
    </location>
</feature>
<dbReference type="CDD" id="cd00086">
    <property type="entry name" value="homeodomain"/>
    <property type="match status" value="1"/>
</dbReference>
<protein>
    <recommendedName>
        <fullName evidence="9">Homeobox domain-containing protein</fullName>
    </recommendedName>
</protein>
<accession>A0AA88Y8C0</accession>
<dbReference type="GO" id="GO:0000978">
    <property type="term" value="F:RNA polymerase II cis-regulatory region sequence-specific DNA binding"/>
    <property type="evidence" value="ECO:0007669"/>
    <property type="project" value="TreeGrafter"/>
</dbReference>
<dbReference type="Gene3D" id="3.30.420.10">
    <property type="entry name" value="Ribonuclease H-like superfamily/Ribonuclease H"/>
    <property type="match status" value="1"/>
</dbReference>
<reference evidence="10" key="1">
    <citation type="submission" date="2019-08" db="EMBL/GenBank/DDBJ databases">
        <title>The improved chromosome-level genome for the pearl oyster Pinctada fucata martensii using PacBio sequencing and Hi-C.</title>
        <authorList>
            <person name="Zheng Z."/>
        </authorList>
    </citation>
    <scope>NUCLEOTIDE SEQUENCE</scope>
    <source>
        <strain evidence="10">ZZ-2019</strain>
        <tissue evidence="10">Adductor muscle</tissue>
    </source>
</reference>
<dbReference type="PANTHER" id="PTHR24340">
    <property type="entry name" value="HOMEOBOX PROTEIN NKX"/>
    <property type="match status" value="1"/>
</dbReference>
<dbReference type="InterPro" id="IPR001356">
    <property type="entry name" value="HD"/>
</dbReference>